<keyword evidence="3" id="KW-0285">Flavoprotein</keyword>
<comment type="cofactor">
    <cofactor evidence="1">
        <name>FAD</name>
        <dbReference type="ChEBI" id="CHEBI:57692"/>
    </cofactor>
</comment>
<evidence type="ECO:0000313" key="8">
    <source>
        <dbReference type="EMBL" id="SHE64656.1"/>
    </source>
</evidence>
<dbReference type="Pfam" id="PF01408">
    <property type="entry name" value="GFO_IDH_MocA"/>
    <property type="match status" value="1"/>
</dbReference>
<evidence type="ECO:0000256" key="3">
    <source>
        <dbReference type="ARBA" id="ARBA00022630"/>
    </source>
</evidence>
<gene>
    <name evidence="8" type="ORF">SAMN02745223_00775</name>
</gene>
<dbReference type="Pfam" id="PF05199">
    <property type="entry name" value="GMC_oxred_C"/>
    <property type="match status" value="1"/>
</dbReference>
<sequence>MSIIDFQTCAPASEFDADICIIGSGPAGLTLALQFADTPLRIIVLESGGHSSDAETDKLSEIESVGMPRAPQNVTRWRGLGGTSALWSGRCGVFDAMDFQHRPWVPHSGWPIAARDLDPYLDRAGQILGLGPALYREEQERLLPEDSAQHQWDSLNFRPVVWQFSQHETTGAVLNHYAKDGVEGAQNLGMLQHSGAPRPLNLGEAARGALEASGNITVIMNATAVDLLPNSTGSHVNQVKIASISGITGTVTAKTFVLACGAIDNARLMLSSRTASEDGLGNSHGNVGRFLSDHPFWPIAKYDGAGSDVVRRMLGARWLNRAGNKHVYTLGLRVSPERQRDEELLNSALHIVEFGHEPPAISQLGSALRLLKRRQFGEDTWRALASALTRPMQLISGIYSRYVRKEPALSNPTSVAFGAVVEQVPDPESRVTLSDQVDAFGMRRARIDWRVSDREFANAKRLAELTAEEFERQGFQQPEFASWLDDPSGAFRAHIHDMAHPMSTTRMSDDPAKGVVDANCKVHEVDNLYVAGASVFSTSGYMNPTLMIVALSLRLADHLKSTAIDNRAPAAVASHRLAPRPRRTRVGLIGAGNRMREIYLPILETLADEFEVVGVTSRTAASAGDVSRLLGTQSFQTPEALLHEAKPDLLVVAIGAIDDALPGLIGLGVPLLIETPICWSLRKGRHALSLMRKHGVLVGVAEQTPELPVEALKRQVIDLGLIGRVFVSHNDFASYDYHGIAAAKQLLTGLPRSGTISAITQSGGALSHPQGQIENWIVGSARFKSGGLLMHSYSDSYHDSAFRTPKCFRTYGTSGSIVGEDMLFKAPSGQVFQAGIRRNEAAGRLQTLTIDTPIGEIVWSNPFCDFDLNDEQIAVATILRKMAVAVHFGGAPSYSAQDSFDDMELLAAMRSSARRNGAPIATPMSATYEAIERLRARLAR</sequence>
<feature type="domain" description="Glucose-methanol-choline oxidoreductase C-terminal" evidence="7">
    <location>
        <begin position="425"/>
        <end position="551"/>
    </location>
</feature>
<evidence type="ECO:0000256" key="2">
    <source>
        <dbReference type="ARBA" id="ARBA00010790"/>
    </source>
</evidence>
<dbReference type="Gene3D" id="3.30.360.10">
    <property type="entry name" value="Dihydrodipicolinate Reductase, domain 2"/>
    <property type="match status" value="1"/>
</dbReference>
<evidence type="ECO:0000259" key="7">
    <source>
        <dbReference type="Pfam" id="PF05199"/>
    </source>
</evidence>
<dbReference type="InterPro" id="IPR007867">
    <property type="entry name" value="GMC_OxRtase_C"/>
</dbReference>
<dbReference type="PANTHER" id="PTHR42784:SF1">
    <property type="entry name" value="PYRANOSE 2-OXIDASE"/>
    <property type="match status" value="1"/>
</dbReference>
<dbReference type="InterPro" id="IPR051473">
    <property type="entry name" value="P2Ox-like"/>
</dbReference>
<evidence type="ECO:0000259" key="6">
    <source>
        <dbReference type="Pfam" id="PF01408"/>
    </source>
</evidence>
<dbReference type="GO" id="GO:0000166">
    <property type="term" value="F:nucleotide binding"/>
    <property type="evidence" value="ECO:0007669"/>
    <property type="project" value="InterPro"/>
</dbReference>
<evidence type="ECO:0000313" key="9">
    <source>
        <dbReference type="Proteomes" id="UP000184533"/>
    </source>
</evidence>
<keyword evidence="4" id="KW-0274">FAD</keyword>
<protein>
    <submittedName>
        <fullName evidence="8">Choline dehydrogenase</fullName>
    </submittedName>
</protein>
<evidence type="ECO:0000256" key="5">
    <source>
        <dbReference type="ARBA" id="ARBA00023002"/>
    </source>
</evidence>
<dbReference type="EMBL" id="FQVC01000002">
    <property type="protein sequence ID" value="SHE64656.1"/>
    <property type="molecule type" value="Genomic_DNA"/>
</dbReference>
<organism evidence="8 9">
    <name type="scientific">Devosia limi DSM 17137</name>
    <dbReference type="NCBI Taxonomy" id="1121477"/>
    <lineage>
        <taxon>Bacteria</taxon>
        <taxon>Pseudomonadati</taxon>
        <taxon>Pseudomonadota</taxon>
        <taxon>Alphaproteobacteria</taxon>
        <taxon>Hyphomicrobiales</taxon>
        <taxon>Devosiaceae</taxon>
        <taxon>Devosia</taxon>
    </lineage>
</organism>
<dbReference type="Gene3D" id="3.50.50.60">
    <property type="entry name" value="FAD/NAD(P)-binding domain"/>
    <property type="match status" value="2"/>
</dbReference>
<accession>A0A1M4V6P1</accession>
<dbReference type="GO" id="GO:0016614">
    <property type="term" value="F:oxidoreductase activity, acting on CH-OH group of donors"/>
    <property type="evidence" value="ECO:0007669"/>
    <property type="project" value="InterPro"/>
</dbReference>
<dbReference type="InterPro" id="IPR000683">
    <property type="entry name" value="Gfo/Idh/MocA-like_OxRdtase_N"/>
</dbReference>
<proteinExistence type="inferred from homology"/>
<dbReference type="Gene3D" id="3.40.50.720">
    <property type="entry name" value="NAD(P)-binding Rossmann-like Domain"/>
    <property type="match status" value="1"/>
</dbReference>
<dbReference type="SUPFAM" id="SSF54373">
    <property type="entry name" value="FAD-linked reductases, C-terminal domain"/>
    <property type="match status" value="1"/>
</dbReference>
<dbReference type="SUPFAM" id="SSF51905">
    <property type="entry name" value="FAD/NAD(P)-binding domain"/>
    <property type="match status" value="1"/>
</dbReference>
<keyword evidence="5" id="KW-0560">Oxidoreductase</keyword>
<dbReference type="PRINTS" id="PR00469">
    <property type="entry name" value="PNDRDTASEII"/>
</dbReference>
<dbReference type="InterPro" id="IPR036188">
    <property type="entry name" value="FAD/NAD-bd_sf"/>
</dbReference>
<dbReference type="Proteomes" id="UP000184533">
    <property type="component" value="Unassembled WGS sequence"/>
</dbReference>
<comment type="similarity">
    <text evidence="2">Belongs to the GMC oxidoreductase family.</text>
</comment>
<name>A0A1M4V6P1_9HYPH</name>
<dbReference type="InterPro" id="IPR036291">
    <property type="entry name" value="NAD(P)-bd_dom_sf"/>
</dbReference>
<dbReference type="OrthoDB" id="9798604at2"/>
<evidence type="ECO:0000256" key="4">
    <source>
        <dbReference type="ARBA" id="ARBA00022827"/>
    </source>
</evidence>
<dbReference type="PANTHER" id="PTHR42784">
    <property type="entry name" value="PYRANOSE 2-OXIDASE"/>
    <property type="match status" value="1"/>
</dbReference>
<feature type="domain" description="Gfo/Idh/MocA-like oxidoreductase N-terminal" evidence="6">
    <location>
        <begin position="585"/>
        <end position="701"/>
    </location>
</feature>
<dbReference type="AlphaFoldDB" id="A0A1M4V6P1"/>
<dbReference type="RefSeq" id="WP_052950725.1">
    <property type="nucleotide sequence ID" value="NZ_FQVC01000002.1"/>
</dbReference>
<evidence type="ECO:0000256" key="1">
    <source>
        <dbReference type="ARBA" id="ARBA00001974"/>
    </source>
</evidence>
<reference evidence="8 9" key="1">
    <citation type="submission" date="2016-11" db="EMBL/GenBank/DDBJ databases">
        <authorList>
            <person name="Jaros S."/>
            <person name="Januszkiewicz K."/>
            <person name="Wedrychowicz H."/>
        </authorList>
    </citation>
    <scope>NUCLEOTIDE SEQUENCE [LARGE SCALE GENOMIC DNA]</scope>
    <source>
        <strain evidence="8 9">DSM 17137</strain>
    </source>
</reference>
<dbReference type="SUPFAM" id="SSF51735">
    <property type="entry name" value="NAD(P)-binding Rossmann-fold domains"/>
    <property type="match status" value="1"/>
</dbReference>